<dbReference type="Proteomes" id="UP000615446">
    <property type="component" value="Unassembled WGS sequence"/>
</dbReference>
<evidence type="ECO:0000313" key="6">
    <source>
        <dbReference type="EMBL" id="GET02054.1"/>
    </source>
</evidence>
<reference evidence="6" key="1">
    <citation type="submission" date="2019-10" db="EMBL/GenBank/DDBJ databases">
        <title>Conservation and host-specific expression of non-tandemly repeated heterogenous ribosome RNA gene in arbuscular mycorrhizal fungi.</title>
        <authorList>
            <person name="Maeda T."/>
            <person name="Kobayashi Y."/>
            <person name="Nakagawa T."/>
            <person name="Ezawa T."/>
            <person name="Yamaguchi K."/>
            <person name="Bino T."/>
            <person name="Nishimoto Y."/>
            <person name="Shigenobu S."/>
            <person name="Kawaguchi M."/>
        </authorList>
    </citation>
    <scope>NUCLEOTIDE SEQUENCE</scope>
    <source>
        <strain evidence="6">HR1</strain>
    </source>
</reference>
<dbReference type="GO" id="GO:0005768">
    <property type="term" value="C:endosome"/>
    <property type="evidence" value="ECO:0007669"/>
    <property type="project" value="TreeGrafter"/>
</dbReference>
<dbReference type="EMBL" id="BLAL01000304">
    <property type="protein sequence ID" value="GET02054.1"/>
    <property type="molecule type" value="Genomic_DNA"/>
</dbReference>
<dbReference type="SMART" id="SM00679">
    <property type="entry name" value="CTNS"/>
    <property type="match status" value="1"/>
</dbReference>
<organism evidence="6 7">
    <name type="scientific">Rhizophagus clarus</name>
    <dbReference type="NCBI Taxonomy" id="94130"/>
    <lineage>
        <taxon>Eukaryota</taxon>
        <taxon>Fungi</taxon>
        <taxon>Fungi incertae sedis</taxon>
        <taxon>Mucoromycota</taxon>
        <taxon>Glomeromycotina</taxon>
        <taxon>Glomeromycetes</taxon>
        <taxon>Glomerales</taxon>
        <taxon>Glomeraceae</taxon>
        <taxon>Rhizophagus</taxon>
    </lineage>
</organism>
<feature type="transmembrane region" description="Helical" evidence="5">
    <location>
        <begin position="6"/>
        <end position="25"/>
    </location>
</feature>
<accession>A0A8H3M7C9</accession>
<feature type="transmembrane region" description="Helical" evidence="5">
    <location>
        <begin position="37"/>
        <end position="61"/>
    </location>
</feature>
<dbReference type="GO" id="GO:0005802">
    <property type="term" value="C:trans-Golgi network"/>
    <property type="evidence" value="ECO:0007669"/>
    <property type="project" value="TreeGrafter"/>
</dbReference>
<dbReference type="GO" id="GO:0042147">
    <property type="term" value="P:retrograde transport, endosome to Golgi"/>
    <property type="evidence" value="ECO:0007669"/>
    <property type="project" value="TreeGrafter"/>
</dbReference>
<name>A0A8H3M7C9_9GLOM</name>
<dbReference type="InterPro" id="IPR052241">
    <property type="entry name" value="SLC66/Scramblase_ANY1"/>
</dbReference>
<feature type="transmembrane region" description="Helical" evidence="5">
    <location>
        <begin position="108"/>
        <end position="127"/>
    </location>
</feature>
<sequence length="336" mass="39383">MPELSNIFNTLLDISMVVGPVLGYFDQINKFQQTKSSSGYSLDTTGVLLVSSIIRVFFWIGKRFATVLLYQSLLMIAVQLVLLHEFLKYRYPISPTPNRRWFWNWYTYKSYLIFLILLSGLLGLFLFMFYGQAWFVETLGFLSLGIESTVPMPQAWKNFKRHSVSGFSKWIILTWFCGDTFKTFYYIYYHTPVQFILCGIIQLSVDIIIVVQTIIYGRRMRALQYPVTIAVTKKFEMTNQYSRKKSVTDLKNGTNNPPVLCSNGPFLGLDLPIWKCACAKWNLEDRCAPSINWETYEVRSDRRCLTTSWIVTKNLYWMFFTRVICIVTLHLINFYQ</sequence>
<comment type="subcellular location">
    <subcellularLocation>
        <location evidence="1">Membrane</location>
        <topology evidence="1">Multi-pass membrane protein</topology>
    </subcellularLocation>
</comment>
<dbReference type="AlphaFoldDB" id="A0A8H3M7C9"/>
<dbReference type="Gene3D" id="1.20.1280.290">
    <property type="match status" value="1"/>
</dbReference>
<proteinExistence type="predicted"/>
<evidence type="ECO:0000256" key="2">
    <source>
        <dbReference type="ARBA" id="ARBA00022692"/>
    </source>
</evidence>
<evidence type="ECO:0000256" key="1">
    <source>
        <dbReference type="ARBA" id="ARBA00004141"/>
    </source>
</evidence>
<dbReference type="Pfam" id="PF04193">
    <property type="entry name" value="PQ-loop"/>
    <property type="match status" value="1"/>
</dbReference>
<evidence type="ECO:0000256" key="4">
    <source>
        <dbReference type="ARBA" id="ARBA00023136"/>
    </source>
</evidence>
<feature type="transmembrane region" description="Helical" evidence="5">
    <location>
        <begin position="315"/>
        <end position="335"/>
    </location>
</feature>
<dbReference type="FunFam" id="1.20.1280.290:FF:000005">
    <property type="entry name" value="PQ-loop repeat-containing protein 1"/>
    <property type="match status" value="1"/>
</dbReference>
<dbReference type="PANTHER" id="PTHR14856">
    <property type="entry name" value="PQ-LOOP REPEAT-CONTAINING PROTEIN 1-LIKE PROTEIN"/>
    <property type="match status" value="1"/>
</dbReference>
<dbReference type="GO" id="GO:0045332">
    <property type="term" value="P:phospholipid translocation"/>
    <property type="evidence" value="ECO:0007669"/>
    <property type="project" value="TreeGrafter"/>
</dbReference>
<protein>
    <submittedName>
        <fullName evidence="6">PQ loop protein</fullName>
    </submittedName>
</protein>
<keyword evidence="3 5" id="KW-1133">Transmembrane helix</keyword>
<dbReference type="OrthoDB" id="292213at2759"/>
<dbReference type="GO" id="GO:0016020">
    <property type="term" value="C:membrane"/>
    <property type="evidence" value="ECO:0007669"/>
    <property type="project" value="UniProtKB-SubCell"/>
</dbReference>
<evidence type="ECO:0000313" key="7">
    <source>
        <dbReference type="Proteomes" id="UP000615446"/>
    </source>
</evidence>
<feature type="transmembrane region" description="Helical" evidence="5">
    <location>
        <begin position="67"/>
        <end position="87"/>
    </location>
</feature>
<dbReference type="PANTHER" id="PTHR14856:SF9">
    <property type="entry name" value="PQ-LOOP REPEAT-CONTAINING PROTEIN 1"/>
    <property type="match status" value="1"/>
</dbReference>
<keyword evidence="4 5" id="KW-0472">Membrane</keyword>
<feature type="transmembrane region" description="Helical" evidence="5">
    <location>
        <begin position="194"/>
        <end position="216"/>
    </location>
</feature>
<dbReference type="GO" id="GO:0005829">
    <property type="term" value="C:cytosol"/>
    <property type="evidence" value="ECO:0007669"/>
    <property type="project" value="GOC"/>
</dbReference>
<dbReference type="InterPro" id="IPR006603">
    <property type="entry name" value="PQ-loop_rpt"/>
</dbReference>
<gene>
    <name evidence="6" type="ORF">RCL2_002843500</name>
</gene>
<evidence type="ECO:0000256" key="5">
    <source>
        <dbReference type="SAM" id="Phobius"/>
    </source>
</evidence>
<evidence type="ECO:0000256" key="3">
    <source>
        <dbReference type="ARBA" id="ARBA00022989"/>
    </source>
</evidence>
<comment type="caution">
    <text evidence="6">The sequence shown here is derived from an EMBL/GenBank/DDBJ whole genome shotgun (WGS) entry which is preliminary data.</text>
</comment>
<keyword evidence="2 5" id="KW-0812">Transmembrane</keyword>